<name>A0A8H5LY86_9AGAR</name>
<dbReference type="GO" id="GO:0008408">
    <property type="term" value="F:3'-5' exonuclease activity"/>
    <property type="evidence" value="ECO:0007669"/>
    <property type="project" value="InterPro"/>
</dbReference>
<dbReference type="SUPFAM" id="SSF53098">
    <property type="entry name" value="Ribonuclease H-like"/>
    <property type="match status" value="1"/>
</dbReference>
<dbReference type="Gene3D" id="3.30.420.10">
    <property type="entry name" value="Ribonuclease H-like superfamily/Ribonuclease H"/>
    <property type="match status" value="1"/>
</dbReference>
<dbReference type="EMBL" id="JAACJP010000038">
    <property type="protein sequence ID" value="KAF5373972.1"/>
    <property type="molecule type" value="Genomic_DNA"/>
</dbReference>
<dbReference type="PANTHER" id="PTHR46628">
    <property type="entry name" value="PIRNA BIOGENESIS PROTEIN EXD1"/>
    <property type="match status" value="1"/>
</dbReference>
<gene>
    <name evidence="2" type="ORF">D9615_009915</name>
</gene>
<protein>
    <recommendedName>
        <fullName evidence="1">3'-5' exonuclease domain-containing protein</fullName>
    </recommendedName>
</protein>
<dbReference type="InterPro" id="IPR036397">
    <property type="entry name" value="RNaseH_sf"/>
</dbReference>
<accession>A0A8H5LY86</accession>
<dbReference type="OrthoDB" id="26838at2759"/>
<sequence length="317" mass="36623">MADLDLDFDYTFCDTASSVQAALPVLQNSAILAFDCEGQHLGIAGGRLSLISLHTIPPSPDDNPRTFIFDVMRLKRKALRDVYDILESNDVLKVVFDGRKDYSCLFHDRRVNFRNVVDLQLADVRSRRVRGEGDAARMKRLQDCMQQRELYRNRHLYLQVHKLNGLKNCAKEHLGYTAPRGPRFDHSLWLERPLAEDYIRHAVEDVVLIRSLYLSFRDAGYLYPKISDDSMCYVSLYNDRQPRYDDEFRNHGLLPLDILDHAEAGIRGTCVYCERSLPKSCFSKGNWAGGIGDRQCQVCRAVTFPPYWLLKRRLGRQ</sequence>
<comment type="caution">
    <text evidence="2">The sequence shown here is derived from an EMBL/GenBank/DDBJ whole genome shotgun (WGS) entry which is preliminary data.</text>
</comment>
<dbReference type="InterPro" id="IPR012337">
    <property type="entry name" value="RNaseH-like_sf"/>
</dbReference>
<feature type="domain" description="3'-5' exonuclease" evidence="1">
    <location>
        <begin position="12"/>
        <end position="217"/>
    </location>
</feature>
<dbReference type="AlphaFoldDB" id="A0A8H5LY86"/>
<evidence type="ECO:0000313" key="3">
    <source>
        <dbReference type="Proteomes" id="UP000565441"/>
    </source>
</evidence>
<dbReference type="GO" id="GO:0006139">
    <property type="term" value="P:nucleobase-containing compound metabolic process"/>
    <property type="evidence" value="ECO:0007669"/>
    <property type="project" value="InterPro"/>
</dbReference>
<evidence type="ECO:0000259" key="1">
    <source>
        <dbReference type="Pfam" id="PF01612"/>
    </source>
</evidence>
<proteinExistence type="predicted"/>
<organism evidence="2 3">
    <name type="scientific">Tricholomella constricta</name>
    <dbReference type="NCBI Taxonomy" id="117010"/>
    <lineage>
        <taxon>Eukaryota</taxon>
        <taxon>Fungi</taxon>
        <taxon>Dikarya</taxon>
        <taxon>Basidiomycota</taxon>
        <taxon>Agaricomycotina</taxon>
        <taxon>Agaricomycetes</taxon>
        <taxon>Agaricomycetidae</taxon>
        <taxon>Agaricales</taxon>
        <taxon>Tricholomatineae</taxon>
        <taxon>Lyophyllaceae</taxon>
        <taxon>Tricholomella</taxon>
    </lineage>
</organism>
<dbReference type="GO" id="GO:0003676">
    <property type="term" value="F:nucleic acid binding"/>
    <property type="evidence" value="ECO:0007669"/>
    <property type="project" value="InterPro"/>
</dbReference>
<dbReference type="Pfam" id="PF01612">
    <property type="entry name" value="DNA_pol_A_exo1"/>
    <property type="match status" value="1"/>
</dbReference>
<keyword evidence="3" id="KW-1185">Reference proteome</keyword>
<dbReference type="InterPro" id="IPR002562">
    <property type="entry name" value="3'-5'_exonuclease_dom"/>
</dbReference>
<reference evidence="2 3" key="1">
    <citation type="journal article" date="2020" name="ISME J.">
        <title>Uncovering the hidden diversity of litter-decomposition mechanisms in mushroom-forming fungi.</title>
        <authorList>
            <person name="Floudas D."/>
            <person name="Bentzer J."/>
            <person name="Ahren D."/>
            <person name="Johansson T."/>
            <person name="Persson P."/>
            <person name="Tunlid A."/>
        </authorList>
    </citation>
    <scope>NUCLEOTIDE SEQUENCE [LARGE SCALE GENOMIC DNA]</scope>
    <source>
        <strain evidence="2 3">CBS 661.87</strain>
    </source>
</reference>
<evidence type="ECO:0000313" key="2">
    <source>
        <dbReference type="EMBL" id="KAF5373972.1"/>
    </source>
</evidence>
<dbReference type="InterPro" id="IPR052144">
    <property type="entry name" value="piRNA_biogenesis_EXD1"/>
</dbReference>
<dbReference type="PANTHER" id="PTHR46628:SF1">
    <property type="entry name" value="PIRNA BIOGENESIS PROTEIN EXD1"/>
    <property type="match status" value="1"/>
</dbReference>
<dbReference type="GO" id="GO:1990923">
    <property type="term" value="C:PET complex"/>
    <property type="evidence" value="ECO:0007669"/>
    <property type="project" value="TreeGrafter"/>
</dbReference>
<dbReference type="Proteomes" id="UP000565441">
    <property type="component" value="Unassembled WGS sequence"/>
</dbReference>